<evidence type="ECO:0000256" key="1">
    <source>
        <dbReference type="ARBA" id="ARBA00004163"/>
    </source>
</evidence>
<dbReference type="InterPro" id="IPR019150">
    <property type="entry name" value="Vesicle_transport_protein_Use1"/>
</dbReference>
<evidence type="ECO:0000256" key="11">
    <source>
        <dbReference type="SAM" id="Phobius"/>
    </source>
</evidence>
<protein>
    <recommendedName>
        <fullName evidence="14">Synaptobrevin</fullName>
    </recommendedName>
</protein>
<dbReference type="GO" id="GO:0005789">
    <property type="term" value="C:endoplasmic reticulum membrane"/>
    <property type="evidence" value="ECO:0007669"/>
    <property type="project" value="UniProtKB-SubCell"/>
</dbReference>
<evidence type="ECO:0000313" key="12">
    <source>
        <dbReference type="EMBL" id="EDP56550.1"/>
    </source>
</evidence>
<evidence type="ECO:0000256" key="5">
    <source>
        <dbReference type="ARBA" id="ARBA00022824"/>
    </source>
</evidence>
<feature type="region of interest" description="Disordered" evidence="10">
    <location>
        <begin position="132"/>
        <end position="225"/>
    </location>
</feature>
<keyword evidence="9 11" id="KW-0472">Membrane</keyword>
<keyword evidence="5" id="KW-0256">Endoplasmic reticulum</keyword>
<comment type="subcellular location">
    <subcellularLocation>
        <location evidence="1">Endoplasmic reticulum membrane</location>
        <topology evidence="1">Single-pass type IV membrane protein</topology>
    </subcellularLocation>
</comment>
<evidence type="ECO:0000256" key="7">
    <source>
        <dbReference type="ARBA" id="ARBA00022927"/>
    </source>
</evidence>
<evidence type="ECO:0000313" key="13">
    <source>
        <dbReference type="Proteomes" id="UP000001699"/>
    </source>
</evidence>
<feature type="compositionally biased region" description="Low complexity" evidence="10">
    <location>
        <begin position="181"/>
        <end position="209"/>
    </location>
</feature>
<evidence type="ECO:0008006" key="14">
    <source>
        <dbReference type="Google" id="ProtNLM"/>
    </source>
</evidence>
<keyword evidence="7" id="KW-0653">Protein transport</keyword>
<proteinExistence type="inferred from homology"/>
<dbReference type="GO" id="GO:0005484">
    <property type="term" value="F:SNAP receptor activity"/>
    <property type="evidence" value="ECO:0007669"/>
    <property type="project" value="TreeGrafter"/>
</dbReference>
<evidence type="ECO:0000256" key="9">
    <source>
        <dbReference type="ARBA" id="ARBA00023136"/>
    </source>
</evidence>
<dbReference type="HOGENOM" id="CLU_027976_0_0_1"/>
<feature type="transmembrane region" description="Helical" evidence="11">
    <location>
        <begin position="317"/>
        <end position="340"/>
    </location>
</feature>
<reference evidence="12 13" key="1">
    <citation type="journal article" date="2008" name="PLoS Genet.">
        <title>Genomic islands in the pathogenic filamentous fungus Aspergillus fumigatus.</title>
        <authorList>
            <person name="Fedorova N.D."/>
            <person name="Khaldi N."/>
            <person name="Joardar V.S."/>
            <person name="Maiti R."/>
            <person name="Amedeo P."/>
            <person name="Anderson M.J."/>
            <person name="Crabtree J."/>
            <person name="Silva J.C."/>
            <person name="Badger J.H."/>
            <person name="Albarraq A."/>
            <person name="Angiuoli S."/>
            <person name="Bussey H."/>
            <person name="Bowyer P."/>
            <person name="Cotty P.J."/>
            <person name="Dyer P.S."/>
            <person name="Egan A."/>
            <person name="Galens K."/>
            <person name="Fraser-Liggett C.M."/>
            <person name="Haas B.J."/>
            <person name="Inman J.M."/>
            <person name="Kent R."/>
            <person name="Lemieux S."/>
            <person name="Malavazi I."/>
            <person name="Orvis J."/>
            <person name="Roemer T."/>
            <person name="Ronning C.M."/>
            <person name="Sundaram J.P."/>
            <person name="Sutton G."/>
            <person name="Turner G."/>
            <person name="Venter J.C."/>
            <person name="White O.R."/>
            <person name="Whitty B.R."/>
            <person name="Youngman P."/>
            <person name="Wolfe K.H."/>
            <person name="Goldman G.H."/>
            <person name="Wortman J.R."/>
            <person name="Jiang B."/>
            <person name="Denning D.W."/>
            <person name="Nierman W.C."/>
        </authorList>
    </citation>
    <scope>NUCLEOTIDE SEQUENCE [LARGE SCALE GENOMIC DNA]</scope>
    <source>
        <strain evidence="13">CBS 144.89 / FGSC A1163 / CEA10</strain>
    </source>
</reference>
<dbReference type="Proteomes" id="UP000001699">
    <property type="component" value="Unassembled WGS sequence"/>
</dbReference>
<evidence type="ECO:0000256" key="10">
    <source>
        <dbReference type="SAM" id="MobiDB-lite"/>
    </source>
</evidence>
<dbReference type="AlphaFoldDB" id="B0XR99"/>
<dbReference type="GO" id="GO:0006890">
    <property type="term" value="P:retrograde vesicle-mediated transport, Golgi to endoplasmic reticulum"/>
    <property type="evidence" value="ECO:0007669"/>
    <property type="project" value="TreeGrafter"/>
</dbReference>
<evidence type="ECO:0000256" key="8">
    <source>
        <dbReference type="ARBA" id="ARBA00022989"/>
    </source>
</evidence>
<comment type="similarity">
    <text evidence="2">Belongs to the USE1 family.</text>
</comment>
<feature type="compositionally biased region" description="Basic and acidic residues" evidence="10">
    <location>
        <begin position="153"/>
        <end position="170"/>
    </location>
</feature>
<keyword evidence="3" id="KW-0813">Transport</keyword>
<dbReference type="PhylomeDB" id="B0XR99"/>
<dbReference type="GO" id="GO:0031201">
    <property type="term" value="C:SNARE complex"/>
    <property type="evidence" value="ECO:0007669"/>
    <property type="project" value="TreeGrafter"/>
</dbReference>
<dbReference type="GO" id="GO:0015031">
    <property type="term" value="P:protein transport"/>
    <property type="evidence" value="ECO:0007669"/>
    <property type="project" value="UniProtKB-KW"/>
</dbReference>
<dbReference type="VEuPathDB" id="FungiDB:AFUB_012610"/>
<evidence type="ECO:0000256" key="3">
    <source>
        <dbReference type="ARBA" id="ARBA00022448"/>
    </source>
</evidence>
<dbReference type="OrthoDB" id="3231855at2759"/>
<dbReference type="PANTHER" id="PTHR13050:SF7">
    <property type="entry name" value="VESICLE TRANSPORT PROTEIN USE1"/>
    <property type="match status" value="1"/>
</dbReference>
<evidence type="ECO:0000256" key="4">
    <source>
        <dbReference type="ARBA" id="ARBA00022692"/>
    </source>
</evidence>
<keyword evidence="6" id="KW-0931">ER-Golgi transport</keyword>
<evidence type="ECO:0000256" key="6">
    <source>
        <dbReference type="ARBA" id="ARBA00022892"/>
    </source>
</evidence>
<feature type="region of interest" description="Disordered" evidence="10">
    <location>
        <begin position="231"/>
        <end position="250"/>
    </location>
</feature>
<keyword evidence="4 11" id="KW-0812">Transmembrane</keyword>
<evidence type="ECO:0000256" key="2">
    <source>
        <dbReference type="ARBA" id="ARBA00007891"/>
    </source>
</evidence>
<keyword evidence="13" id="KW-1185">Reference proteome</keyword>
<sequence>MTLTTFPQISSTAPTSPDLKILNLSRLLTRLEYNLLSQSADLKSLRRNEYQRMRIAANVEYARTLLSQLERTLPTLKPLDRRHDLQTDLTRKRQTLKLLQDVLDRSAAEAEMRQSADPDLDSDEEDEIILDGEEEEAVTVTPEAGSTSSASEGNRDAVSEEAREQMHAEAEGEAEFEMDISQTTSQNTALTTATPQPSATATAAAATPTLRHRHQSGPTAVTDSTAIATGSATSTSKLQETEQTLDAHRAEQEDLTTSLLSLATQLKASSQAFHSSLEAEKSVLARAVEGLDRTTTNMGAAEKRMGMLRRMTEGKGWLGRMMLYAWIFGLWIVAVLIVFLGPKLRL</sequence>
<accession>B0XR99</accession>
<organism evidence="12 13">
    <name type="scientific">Aspergillus fumigatus (strain CBS 144.89 / FGSC A1163 / CEA10)</name>
    <name type="common">Neosartorya fumigata</name>
    <dbReference type="NCBI Taxonomy" id="451804"/>
    <lineage>
        <taxon>Eukaryota</taxon>
        <taxon>Fungi</taxon>
        <taxon>Dikarya</taxon>
        <taxon>Ascomycota</taxon>
        <taxon>Pezizomycotina</taxon>
        <taxon>Eurotiomycetes</taxon>
        <taxon>Eurotiomycetidae</taxon>
        <taxon>Eurotiales</taxon>
        <taxon>Aspergillaceae</taxon>
        <taxon>Aspergillus</taxon>
        <taxon>Aspergillus subgen. Fumigati</taxon>
    </lineage>
</organism>
<keyword evidence="8 11" id="KW-1133">Transmembrane helix</keyword>
<dbReference type="PANTHER" id="PTHR13050">
    <property type="entry name" value="USE1-LIKE PROTEIN"/>
    <property type="match status" value="1"/>
</dbReference>
<name>B0XR99_ASPFC</name>
<gene>
    <name evidence="12" type="ORF">AFUB_012610</name>
</gene>
<dbReference type="EMBL" id="DS499594">
    <property type="protein sequence ID" value="EDP56550.1"/>
    <property type="molecule type" value="Genomic_DNA"/>
</dbReference>